<dbReference type="Gene3D" id="3.30.70.100">
    <property type="match status" value="1"/>
</dbReference>
<dbReference type="SUPFAM" id="SSF54909">
    <property type="entry name" value="Dimeric alpha+beta barrel"/>
    <property type="match status" value="1"/>
</dbReference>
<dbReference type="InterPro" id="IPR011008">
    <property type="entry name" value="Dimeric_a/b-barrel"/>
</dbReference>
<dbReference type="Pfam" id="PF07045">
    <property type="entry name" value="DUF1330"/>
    <property type="match status" value="1"/>
</dbReference>
<evidence type="ECO:0000259" key="1">
    <source>
        <dbReference type="Pfam" id="PF07045"/>
    </source>
</evidence>
<protein>
    <submittedName>
        <fullName evidence="2">DUF1330 domain-containing protein</fullName>
    </submittedName>
</protein>
<dbReference type="PANTHER" id="PTHR41521:SF4">
    <property type="entry name" value="BLR0684 PROTEIN"/>
    <property type="match status" value="1"/>
</dbReference>
<dbReference type="Proteomes" id="UP001556098">
    <property type="component" value="Unassembled WGS sequence"/>
</dbReference>
<accession>A0ABV3RMU4</accession>
<keyword evidence="3" id="KW-1185">Reference proteome</keyword>
<organism evidence="2 3">
    <name type="scientific">Sulfitobacter sediminis</name>
    <dbReference type="NCBI Taxonomy" id="3234186"/>
    <lineage>
        <taxon>Bacteria</taxon>
        <taxon>Pseudomonadati</taxon>
        <taxon>Pseudomonadota</taxon>
        <taxon>Alphaproteobacteria</taxon>
        <taxon>Rhodobacterales</taxon>
        <taxon>Roseobacteraceae</taxon>
        <taxon>Sulfitobacter</taxon>
    </lineage>
</organism>
<gene>
    <name evidence="2" type="ORF">AB2B41_11820</name>
</gene>
<sequence>MPALLIVDETITEQELFEEYKRAVVPTIEKYGGRFLARGEALRTLEANGTWNPDRLVIVEFPDMATLKAWYESPEYAPAREIRLQSASSTLIAMETGVAIQSNN</sequence>
<dbReference type="InterPro" id="IPR010753">
    <property type="entry name" value="DUF1330"/>
</dbReference>
<comment type="caution">
    <text evidence="2">The sequence shown here is derived from an EMBL/GenBank/DDBJ whole genome shotgun (WGS) entry which is preliminary data.</text>
</comment>
<proteinExistence type="predicted"/>
<dbReference type="PANTHER" id="PTHR41521">
    <property type="match status" value="1"/>
</dbReference>
<evidence type="ECO:0000313" key="3">
    <source>
        <dbReference type="Proteomes" id="UP001556098"/>
    </source>
</evidence>
<dbReference type="RefSeq" id="WP_367878002.1">
    <property type="nucleotide sequence ID" value="NZ_JBFNXX010000007.1"/>
</dbReference>
<evidence type="ECO:0000313" key="2">
    <source>
        <dbReference type="EMBL" id="MEW9920299.1"/>
    </source>
</evidence>
<reference evidence="2 3" key="1">
    <citation type="submission" date="2024-07" db="EMBL/GenBank/DDBJ databases">
        <title>Marimonas sp.nov., isolated from tidal-flat sediment.</title>
        <authorList>
            <person name="Jayan J.N."/>
            <person name="Lee S.S."/>
        </authorList>
    </citation>
    <scope>NUCLEOTIDE SEQUENCE [LARGE SCALE GENOMIC DNA]</scope>
    <source>
        <strain evidence="2 3">MJW-29</strain>
    </source>
</reference>
<dbReference type="EMBL" id="JBFNXX010000007">
    <property type="protein sequence ID" value="MEW9920299.1"/>
    <property type="molecule type" value="Genomic_DNA"/>
</dbReference>
<feature type="domain" description="DUF1330" evidence="1">
    <location>
        <begin position="3"/>
        <end position="95"/>
    </location>
</feature>
<name>A0ABV3RMU4_9RHOB</name>